<evidence type="ECO:0000313" key="3">
    <source>
        <dbReference type="Proteomes" id="UP000199371"/>
    </source>
</evidence>
<evidence type="ECO:0000256" key="1">
    <source>
        <dbReference type="SAM" id="SignalP"/>
    </source>
</evidence>
<feature type="chain" id="PRO_5011599152" description="PBP superfamily domain-containing protein" evidence="1">
    <location>
        <begin position="17"/>
        <end position="133"/>
    </location>
</feature>
<keyword evidence="3" id="KW-1185">Reference proteome</keyword>
<protein>
    <recommendedName>
        <fullName evidence="4">PBP superfamily domain-containing protein</fullName>
    </recommendedName>
</protein>
<feature type="signal peptide" evidence="1">
    <location>
        <begin position="1"/>
        <end position="16"/>
    </location>
</feature>
<proteinExistence type="predicted"/>
<evidence type="ECO:0000313" key="2">
    <source>
        <dbReference type="EMBL" id="SEH64877.1"/>
    </source>
</evidence>
<name>A0A1H6JQZ6_9GAMM</name>
<dbReference type="Proteomes" id="UP000199371">
    <property type="component" value="Unassembled WGS sequence"/>
</dbReference>
<reference evidence="3" key="1">
    <citation type="submission" date="2016-10" db="EMBL/GenBank/DDBJ databases">
        <authorList>
            <person name="Varghese N."/>
            <person name="Submissions S."/>
        </authorList>
    </citation>
    <scope>NUCLEOTIDE SEQUENCE [LARGE SCALE GENOMIC DNA]</scope>
    <source>
        <strain evidence="3">DSM 17616</strain>
    </source>
</reference>
<dbReference type="STRING" id="173990.SAMN05660691_00625"/>
<organism evidence="2 3">
    <name type="scientific">Rheinheimera pacifica</name>
    <dbReference type="NCBI Taxonomy" id="173990"/>
    <lineage>
        <taxon>Bacteria</taxon>
        <taxon>Pseudomonadati</taxon>
        <taxon>Pseudomonadota</taxon>
        <taxon>Gammaproteobacteria</taxon>
        <taxon>Chromatiales</taxon>
        <taxon>Chromatiaceae</taxon>
        <taxon>Rheinheimera</taxon>
    </lineage>
</organism>
<dbReference type="EMBL" id="FNXF01000002">
    <property type="protein sequence ID" value="SEH64877.1"/>
    <property type="molecule type" value="Genomic_DNA"/>
</dbReference>
<dbReference type="AlphaFoldDB" id="A0A1H6JQZ6"/>
<accession>A0A1H6JQZ6</accession>
<sequence length="133" mass="15100">MLAVVLWCCTVKSAAASTVVVNNSVVLDKLTSAQLRSIFTMRQIQWPDGSPIYVVVLPDDSAEHQRFSREQLRLFPYQLTNIWDRQSFSGTASRPWLAKDQAHMMELLRTTPGSIGYVEQYQADPAVKEVRIE</sequence>
<dbReference type="SUPFAM" id="SSF53850">
    <property type="entry name" value="Periplasmic binding protein-like II"/>
    <property type="match status" value="1"/>
</dbReference>
<evidence type="ECO:0008006" key="4">
    <source>
        <dbReference type="Google" id="ProtNLM"/>
    </source>
</evidence>
<gene>
    <name evidence="2" type="ORF">SAMN05660691_00625</name>
</gene>
<dbReference type="Gene3D" id="3.40.190.10">
    <property type="entry name" value="Periplasmic binding protein-like II"/>
    <property type="match status" value="1"/>
</dbReference>
<keyword evidence="1" id="KW-0732">Signal</keyword>